<proteinExistence type="inferred from homology"/>
<reference evidence="7" key="3">
    <citation type="submission" date="2025-09" db="UniProtKB">
        <authorList>
            <consortium name="Ensembl"/>
        </authorList>
    </citation>
    <scope>IDENTIFICATION</scope>
</reference>
<feature type="domain" description="AIG1-type G" evidence="6">
    <location>
        <begin position="20"/>
        <end position="210"/>
    </location>
</feature>
<evidence type="ECO:0000256" key="1">
    <source>
        <dbReference type="ARBA" id="ARBA00008535"/>
    </source>
</evidence>
<feature type="region of interest" description="Disordered" evidence="4">
    <location>
        <begin position="1"/>
        <end position="20"/>
    </location>
</feature>
<dbReference type="InterPro" id="IPR027417">
    <property type="entry name" value="P-loop_NTPase"/>
</dbReference>
<evidence type="ECO:0000256" key="3">
    <source>
        <dbReference type="ARBA" id="ARBA00023134"/>
    </source>
</evidence>
<dbReference type="PANTHER" id="PTHR10903">
    <property type="entry name" value="GTPASE, IMAP FAMILY MEMBER-RELATED"/>
    <property type="match status" value="1"/>
</dbReference>
<keyword evidence="5" id="KW-1133">Transmembrane helix</keyword>
<organism evidence="7 8">
    <name type="scientific">Equus asinus</name>
    <name type="common">Donkey</name>
    <name type="synonym">Equus africanus asinus</name>
    <dbReference type="NCBI Taxonomy" id="9793"/>
    <lineage>
        <taxon>Eukaryota</taxon>
        <taxon>Metazoa</taxon>
        <taxon>Chordata</taxon>
        <taxon>Craniata</taxon>
        <taxon>Vertebrata</taxon>
        <taxon>Euteleostomi</taxon>
        <taxon>Mammalia</taxon>
        <taxon>Eutheria</taxon>
        <taxon>Laurasiatheria</taxon>
        <taxon>Perissodactyla</taxon>
        <taxon>Equidae</taxon>
        <taxon>Equus</taxon>
    </lineage>
</organism>
<feature type="transmembrane region" description="Helical" evidence="5">
    <location>
        <begin position="252"/>
        <end position="277"/>
    </location>
</feature>
<keyword evidence="5" id="KW-0472">Membrane</keyword>
<dbReference type="GeneTree" id="ENSGT00940000163457"/>
<feature type="compositionally biased region" description="Basic residues" evidence="4">
    <location>
        <begin position="1"/>
        <end position="11"/>
    </location>
</feature>
<reference evidence="7" key="2">
    <citation type="submission" date="2025-08" db="UniProtKB">
        <authorList>
            <consortium name="Ensembl"/>
        </authorList>
    </citation>
    <scope>IDENTIFICATION</scope>
</reference>
<dbReference type="Gene3D" id="3.40.50.300">
    <property type="entry name" value="P-loop containing nucleotide triphosphate hydrolases"/>
    <property type="match status" value="1"/>
</dbReference>
<dbReference type="InterPro" id="IPR045058">
    <property type="entry name" value="GIMA/IAN/Toc"/>
</dbReference>
<evidence type="ECO:0000256" key="2">
    <source>
        <dbReference type="ARBA" id="ARBA00022741"/>
    </source>
</evidence>
<dbReference type="CDD" id="cd01852">
    <property type="entry name" value="AIG1"/>
    <property type="match status" value="1"/>
</dbReference>
<keyword evidence="5" id="KW-0812">Transmembrane</keyword>
<evidence type="ECO:0000256" key="5">
    <source>
        <dbReference type="SAM" id="Phobius"/>
    </source>
</evidence>
<keyword evidence="3" id="KW-0342">GTP-binding</keyword>
<evidence type="ECO:0000256" key="4">
    <source>
        <dbReference type="SAM" id="MobiDB-lite"/>
    </source>
</evidence>
<dbReference type="PANTHER" id="PTHR10903:SF7">
    <property type="entry name" value="GTPASE IMAP FAMILY MEMBER 2"/>
    <property type="match status" value="1"/>
</dbReference>
<feature type="transmembrane region" description="Helical" evidence="5">
    <location>
        <begin position="284"/>
        <end position="301"/>
    </location>
</feature>
<dbReference type="PROSITE" id="PS51720">
    <property type="entry name" value="G_AIG1"/>
    <property type="match status" value="1"/>
</dbReference>
<dbReference type="Proteomes" id="UP000694387">
    <property type="component" value="Chromosome 2"/>
</dbReference>
<gene>
    <name evidence="7" type="primary">LOC123275572</name>
</gene>
<keyword evidence="2" id="KW-0547">Nucleotide-binding</keyword>
<protein>
    <recommendedName>
        <fullName evidence="6">AIG1-type G domain-containing protein</fullName>
    </recommendedName>
</protein>
<accession>A0A9L0JLX4</accession>
<dbReference type="InterPro" id="IPR006703">
    <property type="entry name" value="G_AIG1"/>
</dbReference>
<evidence type="ECO:0000313" key="7">
    <source>
        <dbReference type="Ensembl" id="ENSEASP00005050170.1"/>
    </source>
</evidence>
<evidence type="ECO:0000313" key="8">
    <source>
        <dbReference type="Proteomes" id="UP000694387"/>
    </source>
</evidence>
<reference evidence="7 8" key="1">
    <citation type="journal article" date="2020" name="Nat. Commun.">
        <title>Donkey genomes provide new insights into domestication and selection for coat color.</title>
        <authorList>
            <person name="Wang"/>
            <person name="C."/>
            <person name="Li"/>
            <person name="H."/>
            <person name="Guo"/>
            <person name="Y."/>
            <person name="Huang"/>
            <person name="J."/>
            <person name="Sun"/>
            <person name="Y."/>
            <person name="Min"/>
            <person name="J."/>
            <person name="Wang"/>
            <person name="J."/>
            <person name="Fang"/>
            <person name="X."/>
            <person name="Zhao"/>
            <person name="Z."/>
            <person name="Wang"/>
            <person name="S."/>
            <person name="Zhang"/>
            <person name="Y."/>
            <person name="Liu"/>
            <person name="Q."/>
            <person name="Jiang"/>
            <person name="Q."/>
            <person name="Wang"/>
            <person name="X."/>
            <person name="Guo"/>
            <person name="Y."/>
            <person name="Yang"/>
            <person name="C."/>
            <person name="Wang"/>
            <person name="Y."/>
            <person name="Tian"/>
            <person name="F."/>
            <person name="Zhuang"/>
            <person name="G."/>
            <person name="Fan"/>
            <person name="Y."/>
            <person name="Gao"/>
            <person name="Q."/>
            <person name="Li"/>
            <person name="Y."/>
            <person name="Ju"/>
            <person name="Z."/>
            <person name="Li"/>
            <person name="J."/>
            <person name="Li"/>
            <person name="R."/>
            <person name="Hou"/>
            <person name="M."/>
            <person name="Yang"/>
            <person name="G."/>
            <person name="Liu"/>
            <person name="G."/>
            <person name="Liu"/>
            <person name="W."/>
            <person name="Guo"/>
            <person name="J."/>
            <person name="Pan"/>
            <person name="S."/>
            <person name="Fan"/>
            <person name="G."/>
            <person name="Zhang"/>
            <person name="W."/>
            <person name="Zhang"/>
            <person name="R."/>
            <person name="Yu"/>
            <person name="J."/>
            <person name="Zhang"/>
            <person name="X."/>
            <person name="Yin"/>
            <person name="Q."/>
            <person name="Ji"/>
            <person name="C."/>
            <person name="Jin"/>
            <person name="Y."/>
            <person name="Yue"/>
            <person name="G."/>
            <person name="Liu"/>
            <person name="M."/>
            <person name="Xu"/>
            <person name="J."/>
            <person name="Liu"/>
            <person name="S."/>
            <person name="Jordana"/>
            <person name="J."/>
            <person name="Noce"/>
            <person name="A."/>
            <person name="Amills"/>
            <person name="M."/>
            <person name="Wu"/>
            <person name="D.D."/>
            <person name="Li"/>
            <person name="S."/>
            <person name="Zhou"/>
            <person name="X. and Zhong"/>
            <person name="J."/>
        </authorList>
    </citation>
    <scope>NUCLEOTIDE SEQUENCE [LARGE SCALE GENOMIC DNA]</scope>
</reference>
<dbReference type="AlphaFoldDB" id="A0A9L0JLX4"/>
<dbReference type="SUPFAM" id="SSF52540">
    <property type="entry name" value="P-loop containing nucleoside triphosphate hydrolases"/>
    <property type="match status" value="1"/>
</dbReference>
<dbReference type="GO" id="GO:0005783">
    <property type="term" value="C:endoplasmic reticulum"/>
    <property type="evidence" value="ECO:0007669"/>
    <property type="project" value="TreeGrafter"/>
</dbReference>
<dbReference type="Pfam" id="PF04548">
    <property type="entry name" value="AIG1"/>
    <property type="match status" value="1"/>
</dbReference>
<sequence length="308" mass="34440">MDQREHHHSGPHGKNQLARGSELRIILVGKTGTGKSATGNSILGKQAFESRLGARTLTKTCSQSRGDMFSGKDHADSLYKEVQRCYSLSAPGPHVLLLVTQLGRFTTQDQQAAQRVREIFGDDAMRHTIVLFTHKEDLEGGSLVDYIHDSENKALSKLVAACGGRVCAFNNRAKGSDRDDQLKELMHLTEDLVREHRGDHYANGLYGLVTGSEGGPVQSEEALKDFKESLIKYMEIQRRYTTMANANCLKQALIKALVCLLFCIQLFVKLLILLFCVLYRMCNLFYCSLFCIYTISSTTGLERKTPRL</sequence>
<comment type="similarity">
    <text evidence="1">Belongs to the TRAFAC class TrmE-Era-EngA-EngB-Septin-like GTPase superfamily. AIG1/Toc34/Toc159-like paraseptin GTPase family. IAN subfamily.</text>
</comment>
<keyword evidence="8" id="KW-1185">Reference proteome</keyword>
<name>A0A9L0JLX4_EQUAS</name>
<dbReference type="Ensembl" id="ENSEAST00005051726.1">
    <property type="protein sequence ID" value="ENSEASP00005050170.1"/>
    <property type="gene ID" value="ENSEASG00005031305.1"/>
</dbReference>
<dbReference type="FunFam" id="3.40.50.300:FF:000366">
    <property type="entry name" value="GTPase, IMAP family member 2"/>
    <property type="match status" value="1"/>
</dbReference>
<dbReference type="GO" id="GO:0005525">
    <property type="term" value="F:GTP binding"/>
    <property type="evidence" value="ECO:0007669"/>
    <property type="project" value="UniProtKB-KW"/>
</dbReference>
<evidence type="ECO:0000259" key="6">
    <source>
        <dbReference type="PROSITE" id="PS51720"/>
    </source>
</evidence>